<dbReference type="Proteomes" id="UP000024635">
    <property type="component" value="Unassembled WGS sequence"/>
</dbReference>
<dbReference type="EMBL" id="JARK01001449">
    <property type="protein sequence ID" value="EYC00698.1"/>
    <property type="molecule type" value="Genomic_DNA"/>
</dbReference>
<dbReference type="GO" id="GO:0031297">
    <property type="term" value="P:replication fork processing"/>
    <property type="evidence" value="ECO:0007669"/>
    <property type="project" value="TreeGrafter"/>
</dbReference>
<comment type="caution">
    <text evidence="1">The sequence shown here is derived from an EMBL/GenBank/DDBJ whole genome shotgun (WGS) entry which is preliminary data.</text>
</comment>
<dbReference type="AlphaFoldDB" id="A0A016TDK9"/>
<dbReference type="GO" id="GO:0000014">
    <property type="term" value="F:single-stranded DNA endodeoxyribonuclease activity"/>
    <property type="evidence" value="ECO:0007669"/>
    <property type="project" value="TreeGrafter"/>
</dbReference>
<name>A0A016TDK9_9BILA</name>
<dbReference type="GO" id="GO:0035861">
    <property type="term" value="C:site of double-strand break"/>
    <property type="evidence" value="ECO:0007669"/>
    <property type="project" value="TreeGrafter"/>
</dbReference>
<dbReference type="STRING" id="53326.A0A016TDK9"/>
<sequence length="170" mass="20148">MAEEIVLDSNDAMGPSTVSYDAAKVWFRKFKNGDFDMTDKPRSGRPVGVSEERLLELIEEDPRHDTRELAEELQRHHNTVAVHLRSIGKKWRYGAWIPHDLSGRQLRVRRDACMNFLTFRRTFAWLEYLVTGDRVGEHNLKNNHRQFPQEEFKVMRGMRPKRSFQQCNFE</sequence>
<dbReference type="GO" id="GO:0003690">
    <property type="term" value="F:double-stranded DNA binding"/>
    <property type="evidence" value="ECO:0007669"/>
    <property type="project" value="TreeGrafter"/>
</dbReference>
<dbReference type="InterPro" id="IPR052709">
    <property type="entry name" value="Transposase-MT_Hybrid"/>
</dbReference>
<dbReference type="InterPro" id="IPR036388">
    <property type="entry name" value="WH-like_DNA-bd_sf"/>
</dbReference>
<dbReference type="GO" id="GO:0046975">
    <property type="term" value="F:histone H3K36 methyltransferase activity"/>
    <property type="evidence" value="ECO:0007669"/>
    <property type="project" value="TreeGrafter"/>
</dbReference>
<dbReference type="GO" id="GO:0000793">
    <property type="term" value="C:condensed chromosome"/>
    <property type="evidence" value="ECO:0007669"/>
    <property type="project" value="TreeGrafter"/>
</dbReference>
<dbReference type="PANTHER" id="PTHR46060:SF2">
    <property type="entry name" value="HISTONE-LYSINE N-METHYLTRANSFERASE SETMAR"/>
    <property type="match status" value="1"/>
</dbReference>
<dbReference type="GO" id="GO:0005634">
    <property type="term" value="C:nucleus"/>
    <property type="evidence" value="ECO:0007669"/>
    <property type="project" value="TreeGrafter"/>
</dbReference>
<dbReference type="Gene3D" id="1.10.10.10">
    <property type="entry name" value="Winged helix-like DNA-binding domain superfamily/Winged helix DNA-binding domain"/>
    <property type="match status" value="1"/>
</dbReference>
<dbReference type="GO" id="GO:0044547">
    <property type="term" value="F:DNA topoisomerase binding"/>
    <property type="evidence" value="ECO:0007669"/>
    <property type="project" value="TreeGrafter"/>
</dbReference>
<dbReference type="GO" id="GO:0042800">
    <property type="term" value="F:histone H3K4 methyltransferase activity"/>
    <property type="evidence" value="ECO:0007669"/>
    <property type="project" value="TreeGrafter"/>
</dbReference>
<dbReference type="GO" id="GO:0003697">
    <property type="term" value="F:single-stranded DNA binding"/>
    <property type="evidence" value="ECO:0007669"/>
    <property type="project" value="TreeGrafter"/>
</dbReference>
<proteinExistence type="predicted"/>
<dbReference type="OrthoDB" id="6137736at2759"/>
<dbReference type="GO" id="GO:0044774">
    <property type="term" value="P:mitotic DNA integrity checkpoint signaling"/>
    <property type="evidence" value="ECO:0007669"/>
    <property type="project" value="TreeGrafter"/>
</dbReference>
<dbReference type="GO" id="GO:0006303">
    <property type="term" value="P:double-strand break repair via nonhomologous end joining"/>
    <property type="evidence" value="ECO:0007669"/>
    <property type="project" value="TreeGrafter"/>
</dbReference>
<accession>A0A016TDK9</accession>
<protein>
    <recommendedName>
        <fullName evidence="3">Mos1 transposase HTH domain-containing protein</fullName>
    </recommendedName>
</protein>
<keyword evidence="2" id="KW-1185">Reference proteome</keyword>
<evidence type="ECO:0000313" key="2">
    <source>
        <dbReference type="Proteomes" id="UP000024635"/>
    </source>
</evidence>
<gene>
    <name evidence="1" type="primary">Acey_s0113.g356</name>
    <name evidence="1" type="ORF">Y032_0113g356</name>
</gene>
<dbReference type="GO" id="GO:0000729">
    <property type="term" value="P:DNA double-strand break processing"/>
    <property type="evidence" value="ECO:0007669"/>
    <property type="project" value="TreeGrafter"/>
</dbReference>
<organism evidence="1 2">
    <name type="scientific">Ancylostoma ceylanicum</name>
    <dbReference type="NCBI Taxonomy" id="53326"/>
    <lineage>
        <taxon>Eukaryota</taxon>
        <taxon>Metazoa</taxon>
        <taxon>Ecdysozoa</taxon>
        <taxon>Nematoda</taxon>
        <taxon>Chromadorea</taxon>
        <taxon>Rhabditida</taxon>
        <taxon>Rhabditina</taxon>
        <taxon>Rhabditomorpha</taxon>
        <taxon>Strongyloidea</taxon>
        <taxon>Ancylostomatidae</taxon>
        <taxon>Ancylostomatinae</taxon>
        <taxon>Ancylostoma</taxon>
    </lineage>
</organism>
<reference evidence="2" key="1">
    <citation type="journal article" date="2015" name="Nat. Genet.">
        <title>The genome and transcriptome of the zoonotic hookworm Ancylostoma ceylanicum identify infection-specific gene families.</title>
        <authorList>
            <person name="Schwarz E.M."/>
            <person name="Hu Y."/>
            <person name="Antoshechkin I."/>
            <person name="Miller M.M."/>
            <person name="Sternberg P.W."/>
            <person name="Aroian R.V."/>
        </authorList>
    </citation>
    <scope>NUCLEOTIDE SEQUENCE</scope>
    <source>
        <strain evidence="2">HY135</strain>
    </source>
</reference>
<dbReference type="GO" id="GO:0015074">
    <property type="term" value="P:DNA integration"/>
    <property type="evidence" value="ECO:0007669"/>
    <property type="project" value="TreeGrafter"/>
</dbReference>
<evidence type="ECO:0008006" key="3">
    <source>
        <dbReference type="Google" id="ProtNLM"/>
    </source>
</evidence>
<evidence type="ECO:0000313" key="1">
    <source>
        <dbReference type="EMBL" id="EYC00698.1"/>
    </source>
</evidence>
<dbReference type="PANTHER" id="PTHR46060">
    <property type="entry name" value="MARINER MOS1 TRANSPOSASE-LIKE PROTEIN"/>
    <property type="match status" value="1"/>
</dbReference>